<gene>
    <name evidence="1" type="ORF">L9F63_008425</name>
</gene>
<evidence type="ECO:0000313" key="2">
    <source>
        <dbReference type="Proteomes" id="UP001233999"/>
    </source>
</evidence>
<accession>A0AAD8E2D3</accession>
<feature type="non-terminal residue" evidence="1">
    <location>
        <position position="1"/>
    </location>
</feature>
<comment type="caution">
    <text evidence="1">The sequence shown here is derived from an EMBL/GenBank/DDBJ whole genome shotgun (WGS) entry which is preliminary data.</text>
</comment>
<protein>
    <submittedName>
        <fullName evidence="1">Uncharacterized protein</fullName>
    </submittedName>
</protein>
<sequence length="81" mass="8794">KMGVLTLFSQNPLKTHGCKPVSMAGLTNPIRPFVNLQGSRCRVASSVRYTVPKYSISAVSAVEVFTDLMTLLVRGEILKIG</sequence>
<keyword evidence="2" id="KW-1185">Reference proteome</keyword>
<proteinExistence type="predicted"/>
<dbReference type="EMBL" id="JASPKZ010010652">
    <property type="protein sequence ID" value="KAJ9574169.1"/>
    <property type="molecule type" value="Genomic_DNA"/>
</dbReference>
<evidence type="ECO:0000313" key="1">
    <source>
        <dbReference type="EMBL" id="KAJ9574169.1"/>
    </source>
</evidence>
<organism evidence="1 2">
    <name type="scientific">Diploptera punctata</name>
    <name type="common">Pacific beetle cockroach</name>
    <dbReference type="NCBI Taxonomy" id="6984"/>
    <lineage>
        <taxon>Eukaryota</taxon>
        <taxon>Metazoa</taxon>
        <taxon>Ecdysozoa</taxon>
        <taxon>Arthropoda</taxon>
        <taxon>Hexapoda</taxon>
        <taxon>Insecta</taxon>
        <taxon>Pterygota</taxon>
        <taxon>Neoptera</taxon>
        <taxon>Polyneoptera</taxon>
        <taxon>Dictyoptera</taxon>
        <taxon>Blattodea</taxon>
        <taxon>Blaberoidea</taxon>
        <taxon>Blaberidae</taxon>
        <taxon>Diplopterinae</taxon>
        <taxon>Diploptera</taxon>
    </lineage>
</organism>
<reference evidence="1" key="2">
    <citation type="submission" date="2023-05" db="EMBL/GenBank/DDBJ databases">
        <authorList>
            <person name="Fouks B."/>
        </authorList>
    </citation>
    <scope>NUCLEOTIDE SEQUENCE</scope>
    <source>
        <strain evidence="1">Stay&amp;Tobe</strain>
        <tissue evidence="1">Testes</tissue>
    </source>
</reference>
<name>A0AAD8E2D3_DIPPU</name>
<dbReference type="AlphaFoldDB" id="A0AAD8E2D3"/>
<feature type="non-terminal residue" evidence="1">
    <location>
        <position position="81"/>
    </location>
</feature>
<dbReference type="Proteomes" id="UP001233999">
    <property type="component" value="Unassembled WGS sequence"/>
</dbReference>
<reference evidence="1" key="1">
    <citation type="journal article" date="2023" name="IScience">
        <title>Live-bearing cockroach genome reveals convergent evolutionary mechanisms linked to viviparity in insects and beyond.</title>
        <authorList>
            <person name="Fouks B."/>
            <person name="Harrison M.C."/>
            <person name="Mikhailova A.A."/>
            <person name="Marchal E."/>
            <person name="English S."/>
            <person name="Carruthers M."/>
            <person name="Jennings E.C."/>
            <person name="Chiamaka E.L."/>
            <person name="Frigard R.A."/>
            <person name="Pippel M."/>
            <person name="Attardo G.M."/>
            <person name="Benoit J.B."/>
            <person name="Bornberg-Bauer E."/>
            <person name="Tobe S.S."/>
        </authorList>
    </citation>
    <scope>NUCLEOTIDE SEQUENCE</scope>
    <source>
        <strain evidence="1">Stay&amp;Tobe</strain>
    </source>
</reference>